<keyword evidence="1" id="KW-0472">Membrane</keyword>
<dbReference type="EMBL" id="JADQTO010000001">
    <property type="protein sequence ID" value="MBG0560230.1"/>
    <property type="molecule type" value="Genomic_DNA"/>
</dbReference>
<evidence type="ECO:0000313" key="3">
    <source>
        <dbReference type="Proteomes" id="UP000598146"/>
    </source>
</evidence>
<keyword evidence="3" id="KW-1185">Reference proteome</keyword>
<dbReference type="AlphaFoldDB" id="A0A931C8E1"/>
<protein>
    <submittedName>
        <fullName evidence="2">DUF2752 domain-containing protein</fullName>
    </submittedName>
</protein>
<sequence>MIFELPRSSSVPCPACGMTTAAVAFVRGQFGAAFHANPLIFGLAALTVASGALVALRAGGVLANPRPLVVPPRWSPPMPAGASASGPT</sequence>
<evidence type="ECO:0000313" key="2">
    <source>
        <dbReference type="EMBL" id="MBG0560230.1"/>
    </source>
</evidence>
<evidence type="ECO:0000256" key="1">
    <source>
        <dbReference type="SAM" id="Phobius"/>
    </source>
</evidence>
<keyword evidence="1" id="KW-1133">Transmembrane helix</keyword>
<dbReference type="RefSeq" id="WP_196412035.1">
    <property type="nucleotide sequence ID" value="NZ_JADQTO010000001.1"/>
</dbReference>
<feature type="transmembrane region" description="Helical" evidence="1">
    <location>
        <begin position="39"/>
        <end position="56"/>
    </location>
</feature>
<name>A0A931C8E1_9ACTN</name>
<dbReference type="Proteomes" id="UP000598146">
    <property type="component" value="Unassembled WGS sequence"/>
</dbReference>
<dbReference type="InterPro" id="IPR021215">
    <property type="entry name" value="DUF2752"/>
</dbReference>
<keyword evidence="1" id="KW-0812">Transmembrane</keyword>
<reference evidence="2" key="1">
    <citation type="submission" date="2020-11" db="EMBL/GenBank/DDBJ databases">
        <title>Isolation and identification of active actinomycetes.</title>
        <authorList>
            <person name="Sun X."/>
        </authorList>
    </citation>
    <scope>NUCLEOTIDE SEQUENCE</scope>
    <source>
        <strain evidence="2">NEAU-A11</strain>
    </source>
</reference>
<organism evidence="2 3">
    <name type="scientific">Actinoplanes aureus</name>
    <dbReference type="NCBI Taxonomy" id="2792083"/>
    <lineage>
        <taxon>Bacteria</taxon>
        <taxon>Bacillati</taxon>
        <taxon>Actinomycetota</taxon>
        <taxon>Actinomycetes</taxon>
        <taxon>Micromonosporales</taxon>
        <taxon>Micromonosporaceae</taxon>
        <taxon>Actinoplanes</taxon>
    </lineage>
</organism>
<proteinExistence type="predicted"/>
<gene>
    <name evidence="2" type="ORF">I4J89_01960</name>
</gene>
<comment type="caution">
    <text evidence="2">The sequence shown here is derived from an EMBL/GenBank/DDBJ whole genome shotgun (WGS) entry which is preliminary data.</text>
</comment>
<accession>A0A931C8E1</accession>
<dbReference type="Pfam" id="PF10825">
    <property type="entry name" value="DUF2752"/>
    <property type="match status" value="1"/>
</dbReference>